<dbReference type="PROSITE" id="PS50206">
    <property type="entry name" value="RHODANESE_3"/>
    <property type="match status" value="2"/>
</dbReference>
<evidence type="ECO:0000313" key="5">
    <source>
        <dbReference type="Proteomes" id="UP000604001"/>
    </source>
</evidence>
<dbReference type="Pfam" id="PF00581">
    <property type="entry name" value="Rhodanese"/>
    <property type="match status" value="2"/>
</dbReference>
<feature type="domain" description="Rhodanese" evidence="3">
    <location>
        <begin position="171"/>
        <end position="275"/>
    </location>
</feature>
<keyword evidence="1" id="KW-0808">Transferase</keyword>
<accession>A0ABR6U4B9</accession>
<protein>
    <submittedName>
        <fullName evidence="4">Sulfurtransferase</fullName>
    </submittedName>
</protein>
<dbReference type="SMART" id="SM00450">
    <property type="entry name" value="RHOD"/>
    <property type="match status" value="2"/>
</dbReference>
<dbReference type="SUPFAM" id="SSF52821">
    <property type="entry name" value="Rhodanese/Cell cycle control phosphatase"/>
    <property type="match status" value="2"/>
</dbReference>
<comment type="caution">
    <text evidence="4">The sequence shown here is derived from an EMBL/GenBank/DDBJ whole genome shotgun (WGS) entry which is preliminary data.</text>
</comment>
<gene>
    <name evidence="4" type="ORF">H7344_01805</name>
</gene>
<evidence type="ECO:0000256" key="2">
    <source>
        <dbReference type="ARBA" id="ARBA00022737"/>
    </source>
</evidence>
<evidence type="ECO:0000259" key="3">
    <source>
        <dbReference type="PROSITE" id="PS50206"/>
    </source>
</evidence>
<evidence type="ECO:0000313" key="4">
    <source>
        <dbReference type="EMBL" id="MBC2959028.1"/>
    </source>
</evidence>
<proteinExistence type="predicted"/>
<dbReference type="InterPro" id="IPR001307">
    <property type="entry name" value="Thiosulphate_STrfase_CS"/>
</dbReference>
<dbReference type="PANTHER" id="PTHR11364">
    <property type="entry name" value="THIOSULFATE SULFERTANSFERASE"/>
    <property type="match status" value="1"/>
</dbReference>
<keyword evidence="5" id="KW-1185">Reference proteome</keyword>
<dbReference type="Gene3D" id="3.40.250.10">
    <property type="entry name" value="Rhodanese-like domain"/>
    <property type="match status" value="2"/>
</dbReference>
<keyword evidence="2" id="KW-0677">Repeat</keyword>
<dbReference type="InterPro" id="IPR001763">
    <property type="entry name" value="Rhodanese-like_dom"/>
</dbReference>
<dbReference type="RefSeq" id="WP_186344292.1">
    <property type="nucleotide sequence ID" value="NZ_BMMR01000001.1"/>
</dbReference>
<dbReference type="InterPro" id="IPR045078">
    <property type="entry name" value="TST/MPST-like"/>
</dbReference>
<organism evidence="4 5">
    <name type="scientific">Nocardioides deserti</name>
    <dbReference type="NCBI Taxonomy" id="1588644"/>
    <lineage>
        <taxon>Bacteria</taxon>
        <taxon>Bacillati</taxon>
        <taxon>Actinomycetota</taxon>
        <taxon>Actinomycetes</taxon>
        <taxon>Propionibacteriales</taxon>
        <taxon>Nocardioidaceae</taxon>
        <taxon>Nocardioides</taxon>
    </lineage>
</organism>
<reference evidence="4 5" key="1">
    <citation type="submission" date="2020-08" db="EMBL/GenBank/DDBJ databases">
        <title>novel species in genus Nocardioides.</title>
        <authorList>
            <person name="Zhang G."/>
        </authorList>
    </citation>
    <scope>NUCLEOTIDE SEQUENCE [LARGE SCALE GENOMIC DNA]</scope>
    <source>
        <strain evidence="4 5">SC8A-24</strain>
    </source>
</reference>
<name>A0ABR6U4B9_9ACTN</name>
<dbReference type="PANTHER" id="PTHR11364:SF27">
    <property type="entry name" value="SULFURTRANSFERASE"/>
    <property type="match status" value="1"/>
</dbReference>
<dbReference type="EMBL" id="JACMYC010000001">
    <property type="protein sequence ID" value="MBC2959028.1"/>
    <property type="molecule type" value="Genomic_DNA"/>
</dbReference>
<dbReference type="PROSITE" id="PS00380">
    <property type="entry name" value="RHODANESE_1"/>
    <property type="match status" value="1"/>
</dbReference>
<dbReference type="Proteomes" id="UP000604001">
    <property type="component" value="Unassembled WGS sequence"/>
</dbReference>
<dbReference type="InterPro" id="IPR036873">
    <property type="entry name" value="Rhodanese-like_dom_sf"/>
</dbReference>
<dbReference type="CDD" id="cd01448">
    <property type="entry name" value="TST_Repeat_1"/>
    <property type="match status" value="1"/>
</dbReference>
<evidence type="ECO:0000256" key="1">
    <source>
        <dbReference type="ARBA" id="ARBA00022679"/>
    </source>
</evidence>
<sequence>MSDAPRHVSVEWLHEHLSDPTLRVLDATVHLTFDEDGAHVEPGRETYERGHVPGAAFVDQVASLSDPEGEAPFAAVASDRFAAVIGEAGVGDDNRVVVYDSVNGIWATRLWWQFGLEGSDNVSVLDGGLAAWQAAGYETTTGNETYPPTTFTARRRPERISHTADVERAVDDPGVLLVNALDRDAFAAGHIPGSVNVPFGELVGPDGRMRPLDELRGLFESVGALDPGKQPVTYCGGGIAATAAALALMELGREDVAVYDGSMNAWTADPSRPVGTA</sequence>
<feature type="domain" description="Rhodanese" evidence="3">
    <location>
        <begin position="18"/>
        <end position="141"/>
    </location>
</feature>